<comment type="catalytic activity">
    <reaction evidence="1">
        <text>ATP + protein L-histidine = ADP + protein N-phospho-L-histidine.</text>
        <dbReference type="EC" id="2.7.13.3"/>
    </reaction>
</comment>
<dbReference type="SUPFAM" id="SSF55874">
    <property type="entry name" value="ATPase domain of HSP90 chaperone/DNA topoisomerase II/histidine kinase"/>
    <property type="match status" value="1"/>
</dbReference>
<keyword evidence="9 20" id="KW-0732">Signal</keyword>
<dbReference type="GO" id="GO:0005886">
    <property type="term" value="C:plasma membrane"/>
    <property type="evidence" value="ECO:0007669"/>
    <property type="project" value="UniProtKB-SubCell"/>
</dbReference>
<evidence type="ECO:0000256" key="1">
    <source>
        <dbReference type="ARBA" id="ARBA00000085"/>
    </source>
</evidence>
<comment type="subcellular location">
    <subcellularLocation>
        <location evidence="2">Cell inner membrane</location>
        <topology evidence="2">Multi-pass membrane protein</topology>
    </subcellularLocation>
</comment>
<evidence type="ECO:0000259" key="23">
    <source>
        <dbReference type="PROSITE" id="PS50894"/>
    </source>
</evidence>
<dbReference type="Pfam" id="PF02518">
    <property type="entry name" value="HATPase_c"/>
    <property type="match status" value="1"/>
</dbReference>
<dbReference type="Gene3D" id="3.40.190.10">
    <property type="entry name" value="Periplasmic binding protein-like II"/>
    <property type="match status" value="4"/>
</dbReference>
<keyword evidence="14" id="KW-0902">Two-component regulatory system</keyword>
<dbReference type="CDD" id="cd00082">
    <property type="entry name" value="HisKA"/>
    <property type="match status" value="1"/>
</dbReference>
<evidence type="ECO:0000313" key="25">
    <source>
        <dbReference type="Proteomes" id="UP000032210"/>
    </source>
</evidence>
<dbReference type="Gene3D" id="1.10.287.130">
    <property type="match status" value="1"/>
</dbReference>
<dbReference type="SUPFAM" id="SSF47384">
    <property type="entry name" value="Homodimeric domain of signal transducing histidine kinase"/>
    <property type="match status" value="1"/>
</dbReference>
<dbReference type="InterPro" id="IPR036890">
    <property type="entry name" value="HATPase_C_sf"/>
</dbReference>
<dbReference type="InterPro" id="IPR003661">
    <property type="entry name" value="HisK_dim/P_dom"/>
</dbReference>
<dbReference type="InterPro" id="IPR003594">
    <property type="entry name" value="HATPase_dom"/>
</dbReference>
<dbReference type="SMART" id="SM00388">
    <property type="entry name" value="HisKA"/>
    <property type="match status" value="1"/>
</dbReference>
<dbReference type="Pfam" id="PF00072">
    <property type="entry name" value="Response_reg"/>
    <property type="match status" value="1"/>
</dbReference>
<evidence type="ECO:0000313" key="24">
    <source>
        <dbReference type="EMBL" id="KIR23627.1"/>
    </source>
</evidence>
<dbReference type="Proteomes" id="UP000032210">
    <property type="component" value="Unassembled WGS sequence"/>
</dbReference>
<dbReference type="Pfam" id="PF00497">
    <property type="entry name" value="SBP_bac_3"/>
    <property type="match status" value="2"/>
</dbReference>
<dbReference type="PANTHER" id="PTHR43047">
    <property type="entry name" value="TWO-COMPONENT HISTIDINE PROTEIN KINASE"/>
    <property type="match status" value="1"/>
</dbReference>
<dbReference type="Pfam" id="PF01627">
    <property type="entry name" value="Hpt"/>
    <property type="match status" value="1"/>
</dbReference>
<dbReference type="CDD" id="cd17546">
    <property type="entry name" value="REC_hyHK_CKI1_RcsC-like"/>
    <property type="match status" value="1"/>
</dbReference>
<dbReference type="SUPFAM" id="SSF53850">
    <property type="entry name" value="Periplasmic binding protein-like II"/>
    <property type="match status" value="2"/>
</dbReference>
<dbReference type="Gene3D" id="1.20.120.160">
    <property type="entry name" value="HPT domain"/>
    <property type="match status" value="1"/>
</dbReference>
<evidence type="ECO:0000256" key="17">
    <source>
        <dbReference type="PROSITE-ProRule" id="PRU00169"/>
    </source>
</evidence>
<dbReference type="AlphaFoldDB" id="A0A0D0RVL7"/>
<evidence type="ECO:0000256" key="15">
    <source>
        <dbReference type="ARBA" id="ARBA00023136"/>
    </source>
</evidence>
<evidence type="ECO:0000259" key="22">
    <source>
        <dbReference type="PROSITE" id="PS50110"/>
    </source>
</evidence>
<dbReference type="PROSITE" id="PS50110">
    <property type="entry name" value="RESPONSE_REGULATORY"/>
    <property type="match status" value="1"/>
</dbReference>
<dbReference type="GO" id="GO:0005524">
    <property type="term" value="F:ATP binding"/>
    <property type="evidence" value="ECO:0007669"/>
    <property type="project" value="UniProtKB-KW"/>
</dbReference>
<dbReference type="EMBL" id="JXCQ01000006">
    <property type="protein sequence ID" value="KIR23627.1"/>
    <property type="molecule type" value="Genomic_DNA"/>
</dbReference>
<keyword evidence="10" id="KW-0547">Nucleotide-binding</keyword>
<dbReference type="InterPro" id="IPR049871">
    <property type="entry name" value="BvgS-like_periplasmic2"/>
</dbReference>
<keyword evidence="11" id="KW-0418">Kinase</keyword>
<feature type="chain" id="PRO_5002237147" description="histidine kinase" evidence="20">
    <location>
        <begin position="26"/>
        <end position="1083"/>
    </location>
</feature>
<dbReference type="CDD" id="cd13705">
    <property type="entry name" value="PBP2_BvgS_D1"/>
    <property type="match status" value="1"/>
</dbReference>
<evidence type="ECO:0000256" key="10">
    <source>
        <dbReference type="ARBA" id="ARBA00022741"/>
    </source>
</evidence>
<feature type="coiled-coil region" evidence="18">
    <location>
        <begin position="560"/>
        <end position="594"/>
    </location>
</feature>
<evidence type="ECO:0000256" key="9">
    <source>
        <dbReference type="ARBA" id="ARBA00022729"/>
    </source>
</evidence>
<dbReference type="InterPro" id="IPR005467">
    <property type="entry name" value="His_kinase_dom"/>
</dbReference>
<dbReference type="PRINTS" id="PR00344">
    <property type="entry name" value="BCTRLSENSOR"/>
</dbReference>
<evidence type="ECO:0000256" key="16">
    <source>
        <dbReference type="PROSITE-ProRule" id="PRU00110"/>
    </source>
</evidence>
<feature type="domain" description="HPt" evidence="23">
    <location>
        <begin position="989"/>
        <end position="1083"/>
    </location>
</feature>
<evidence type="ECO:0000256" key="5">
    <source>
        <dbReference type="ARBA" id="ARBA00022519"/>
    </source>
</evidence>
<evidence type="ECO:0000256" key="3">
    <source>
        <dbReference type="ARBA" id="ARBA00012438"/>
    </source>
</evidence>
<organism evidence="24 25">
    <name type="scientific">Pseudomonas fluorescens</name>
    <dbReference type="NCBI Taxonomy" id="294"/>
    <lineage>
        <taxon>Bacteria</taxon>
        <taxon>Pseudomonadati</taxon>
        <taxon>Pseudomonadota</taxon>
        <taxon>Gammaproteobacteria</taxon>
        <taxon>Pseudomonadales</taxon>
        <taxon>Pseudomonadaceae</taxon>
        <taxon>Pseudomonas</taxon>
    </lineage>
</organism>
<keyword evidence="8 19" id="KW-0812">Transmembrane</keyword>
<accession>A0A0D0RVL7</accession>
<feature type="domain" description="Response regulatory" evidence="22">
    <location>
        <begin position="844"/>
        <end position="965"/>
    </location>
</feature>
<dbReference type="SUPFAM" id="SSF47226">
    <property type="entry name" value="Histidine-containing phosphotransfer domain, HPT domain"/>
    <property type="match status" value="1"/>
</dbReference>
<dbReference type="PROSITE" id="PS50109">
    <property type="entry name" value="HIS_KIN"/>
    <property type="match status" value="1"/>
</dbReference>
<dbReference type="InterPro" id="IPR036641">
    <property type="entry name" value="HPT_dom_sf"/>
</dbReference>
<dbReference type="SMART" id="SM00448">
    <property type="entry name" value="REC"/>
    <property type="match status" value="1"/>
</dbReference>
<dbReference type="InterPro" id="IPR008207">
    <property type="entry name" value="Sig_transdc_His_kin_Hpt_dom"/>
</dbReference>
<protein>
    <recommendedName>
        <fullName evidence="3">histidine kinase</fullName>
        <ecNumber evidence="3">2.7.13.3</ecNumber>
    </recommendedName>
</protein>
<dbReference type="GO" id="GO:0009927">
    <property type="term" value="F:histidine phosphotransfer kinase activity"/>
    <property type="evidence" value="ECO:0007669"/>
    <property type="project" value="TreeGrafter"/>
</dbReference>
<evidence type="ECO:0000256" key="11">
    <source>
        <dbReference type="ARBA" id="ARBA00022777"/>
    </source>
</evidence>
<keyword evidence="13 19" id="KW-1133">Transmembrane helix</keyword>
<evidence type="ECO:0000256" key="18">
    <source>
        <dbReference type="SAM" id="Coils"/>
    </source>
</evidence>
<dbReference type="Pfam" id="PF00512">
    <property type="entry name" value="HisKA"/>
    <property type="match status" value="1"/>
</dbReference>
<keyword evidence="12" id="KW-0067">ATP-binding</keyword>
<dbReference type="InterPro" id="IPR049870">
    <property type="entry name" value="BvgS-like_periplasmic1"/>
</dbReference>
<dbReference type="PANTHER" id="PTHR43047:SF72">
    <property type="entry name" value="OSMOSENSING HISTIDINE PROTEIN KINASE SLN1"/>
    <property type="match status" value="1"/>
</dbReference>
<evidence type="ECO:0000256" key="13">
    <source>
        <dbReference type="ARBA" id="ARBA00022989"/>
    </source>
</evidence>
<evidence type="ECO:0000256" key="6">
    <source>
        <dbReference type="ARBA" id="ARBA00022553"/>
    </source>
</evidence>
<feature type="modified residue" description="4-aspartylphosphate" evidence="17">
    <location>
        <position position="895"/>
    </location>
</feature>
<feature type="transmembrane region" description="Helical" evidence="19">
    <location>
        <begin position="539"/>
        <end position="559"/>
    </location>
</feature>
<proteinExistence type="predicted"/>
<sequence>MKTLSLLCVRSLGLLTCLLAATLYAQEPELTELQVHAPVTAPKVIFAPQTQAWLSTRPEVTAAIWRGAWPPLHMGFEQTQFEGVAADYLGVIQAATGVRLKVLRFSTRAEARQALLQGRVDMLALHEVSEGQTGAITQSRPYLLNNKVIARRIGETRQPSADLAGQRLAYVGDDATGALLKQQYPQATLVRYANHLNGLTSLIYDQSDAFWADAIVAEYLIRMLYNNDIYIAGDATTTSADINFAVSDRKPQLLAAINDTLNALPQNDMKRITSRWGLGDHFVADRTPLELNQEELAWIENHKKIKVLLAASYAPLSFYDQNNKLQGLTADLLTILAQRTGLEVQILRSDSVSDMIDRLETNQADLIAALSIGDLRLNPTQYTRPYTVSPFVVITRRQSPVRDISELNGKRLAIPIGNPLSKWLQQQYPGVSLVSVETAAQGVELVSNGDVSASVHTQLGANYFIKHHFRDDLVISGMVGHNPARVGMVVANQDMPLKSIINKVLLEIPPEEFKTLSDRWRNHAAPAVASSWSTYKSSVYKVIGVALLFVLAFLIWNYYLQAQIKQRKKAESEREQLVEQLRAAKQAADEANESKSIFLASMSHEIRTPISALIGLIEMLRVRGGTPQQINDNLAVAHESAQSLLSLIGDILDLSKIEAGAMVLSPRPTRLSELLRSVHKLFEINARNKQLTFNLMIDVQDQHVLIDALILNQIIANLISNAIKFTDHGFVQLSLRQLPDNLESNLARYAVEVRDSGIGLDEQQKKAIFEPFVQVASGPTNVRGTGLGLSICARLTMLLSAHLSVNSELGNGSCFRLEFEAERTLLANEQGPTPPLAQEGMRLNILVAEDHAANRLLLCQQLEYLGHRAVPCDDGETALAHWEAASPPFDLTITDCNMPRMDGYELTRRIRTEEQSRGLGMHPIFGLTANAQSHIIQDCLDAGMTQCLFKPIGIEILTEQIYAVSTQIERQVKATRTNGGELEKLRILCPDAYGPLVEELINTNRQDAVRLSQLMLNKELKKISGLAHKIKGGAQLADAQNLIEACVQLESLVHLNDADACEEQIKKVTHIMLTLELQLLTTI</sequence>
<name>A0A0D0RVL7_PSEFL</name>
<evidence type="ECO:0000256" key="7">
    <source>
        <dbReference type="ARBA" id="ARBA00022679"/>
    </source>
</evidence>
<keyword evidence="5" id="KW-0997">Cell inner membrane</keyword>
<dbReference type="EC" id="2.7.13.3" evidence="3"/>
<evidence type="ECO:0000256" key="4">
    <source>
        <dbReference type="ARBA" id="ARBA00022475"/>
    </source>
</evidence>
<evidence type="ECO:0000256" key="20">
    <source>
        <dbReference type="SAM" id="SignalP"/>
    </source>
</evidence>
<evidence type="ECO:0000256" key="8">
    <source>
        <dbReference type="ARBA" id="ARBA00022692"/>
    </source>
</evidence>
<dbReference type="InterPro" id="IPR004358">
    <property type="entry name" value="Sig_transdc_His_kin-like_C"/>
</dbReference>
<dbReference type="InterPro" id="IPR001789">
    <property type="entry name" value="Sig_transdc_resp-reg_receiver"/>
</dbReference>
<evidence type="ECO:0000259" key="21">
    <source>
        <dbReference type="PROSITE" id="PS50109"/>
    </source>
</evidence>
<keyword evidence="7 24" id="KW-0808">Transferase</keyword>
<dbReference type="InterPro" id="IPR001638">
    <property type="entry name" value="Solute-binding_3/MltF_N"/>
</dbReference>
<dbReference type="InterPro" id="IPR011006">
    <property type="entry name" value="CheY-like_superfamily"/>
</dbReference>
<dbReference type="SUPFAM" id="SSF52172">
    <property type="entry name" value="CheY-like"/>
    <property type="match status" value="1"/>
</dbReference>
<dbReference type="Gene3D" id="3.30.565.10">
    <property type="entry name" value="Histidine kinase-like ATPase, C-terminal domain"/>
    <property type="match status" value="1"/>
</dbReference>
<evidence type="ECO:0000256" key="12">
    <source>
        <dbReference type="ARBA" id="ARBA00022840"/>
    </source>
</evidence>
<reference evidence="24 25" key="1">
    <citation type="submission" date="2015-01" db="EMBL/GenBank/DDBJ databases">
        <title>Genome sequence of the beneficial rhizobacterium Pseudomonas fluorescens 2-79.</title>
        <authorList>
            <person name="Thuermer A."/>
            <person name="Daniel R."/>
        </authorList>
    </citation>
    <scope>NUCLEOTIDE SEQUENCE [LARGE SCALE GENOMIC DNA]</scope>
    <source>
        <strain evidence="24 25">2-79</strain>
    </source>
</reference>
<dbReference type="PATRIC" id="fig|294.125.peg.1005"/>
<keyword evidence="6 17" id="KW-0597">Phosphoprotein</keyword>
<dbReference type="RefSeq" id="WP_124421760.1">
    <property type="nucleotide sequence ID" value="NZ_JXCQ01000006.1"/>
</dbReference>
<gene>
    <name evidence="24" type="primary">bvgS_2</name>
    <name evidence="24" type="ORF">PFLU3_09780</name>
</gene>
<keyword evidence="18" id="KW-0175">Coiled coil</keyword>
<dbReference type="InterPro" id="IPR036097">
    <property type="entry name" value="HisK_dim/P_sf"/>
</dbReference>
<comment type="caution">
    <text evidence="24">The sequence shown here is derived from an EMBL/GenBank/DDBJ whole genome shotgun (WGS) entry which is preliminary data.</text>
</comment>
<feature type="domain" description="Histidine kinase" evidence="21">
    <location>
        <begin position="601"/>
        <end position="823"/>
    </location>
</feature>
<evidence type="ECO:0000256" key="14">
    <source>
        <dbReference type="ARBA" id="ARBA00023012"/>
    </source>
</evidence>
<feature type="signal peptide" evidence="20">
    <location>
        <begin position="1"/>
        <end position="25"/>
    </location>
</feature>
<evidence type="ECO:0000256" key="2">
    <source>
        <dbReference type="ARBA" id="ARBA00004429"/>
    </source>
</evidence>
<keyword evidence="4" id="KW-1003">Cell membrane</keyword>
<dbReference type="SMART" id="SM00062">
    <property type="entry name" value="PBPb"/>
    <property type="match status" value="2"/>
</dbReference>
<dbReference type="PROSITE" id="PS50894">
    <property type="entry name" value="HPT"/>
    <property type="match status" value="1"/>
</dbReference>
<dbReference type="CDD" id="cd13707">
    <property type="entry name" value="PBP2_BvgS_D2"/>
    <property type="match status" value="1"/>
</dbReference>
<keyword evidence="15 19" id="KW-0472">Membrane</keyword>
<evidence type="ECO:0000256" key="19">
    <source>
        <dbReference type="SAM" id="Phobius"/>
    </source>
</evidence>
<dbReference type="GO" id="GO:0000155">
    <property type="term" value="F:phosphorelay sensor kinase activity"/>
    <property type="evidence" value="ECO:0007669"/>
    <property type="project" value="InterPro"/>
</dbReference>
<dbReference type="Gene3D" id="3.40.50.2300">
    <property type="match status" value="1"/>
</dbReference>
<feature type="modified residue" description="Phosphohistidine" evidence="16">
    <location>
        <position position="1028"/>
    </location>
</feature>
<dbReference type="SMART" id="SM00387">
    <property type="entry name" value="HATPase_c"/>
    <property type="match status" value="1"/>
</dbReference>